<protein>
    <submittedName>
        <fullName evidence="2">Uncharacterized protein</fullName>
    </submittedName>
</protein>
<feature type="transmembrane region" description="Helical" evidence="1">
    <location>
        <begin position="76"/>
        <end position="96"/>
    </location>
</feature>
<proteinExistence type="predicted"/>
<dbReference type="AlphaFoldDB" id="A0AAW1UB34"/>
<evidence type="ECO:0000313" key="2">
    <source>
        <dbReference type="EMBL" id="KAK9877839.1"/>
    </source>
</evidence>
<dbReference type="Proteomes" id="UP001431783">
    <property type="component" value="Unassembled WGS sequence"/>
</dbReference>
<keyword evidence="1" id="KW-1133">Transmembrane helix</keyword>
<evidence type="ECO:0000256" key="1">
    <source>
        <dbReference type="SAM" id="Phobius"/>
    </source>
</evidence>
<comment type="caution">
    <text evidence="2">The sequence shown here is derived from an EMBL/GenBank/DDBJ whole genome shotgun (WGS) entry which is preliminary data.</text>
</comment>
<dbReference type="EMBL" id="JARQZJ010000044">
    <property type="protein sequence ID" value="KAK9877839.1"/>
    <property type="molecule type" value="Genomic_DNA"/>
</dbReference>
<keyword evidence="1" id="KW-0472">Membrane</keyword>
<organism evidence="2 3">
    <name type="scientific">Henosepilachna vigintioctopunctata</name>
    <dbReference type="NCBI Taxonomy" id="420089"/>
    <lineage>
        <taxon>Eukaryota</taxon>
        <taxon>Metazoa</taxon>
        <taxon>Ecdysozoa</taxon>
        <taxon>Arthropoda</taxon>
        <taxon>Hexapoda</taxon>
        <taxon>Insecta</taxon>
        <taxon>Pterygota</taxon>
        <taxon>Neoptera</taxon>
        <taxon>Endopterygota</taxon>
        <taxon>Coleoptera</taxon>
        <taxon>Polyphaga</taxon>
        <taxon>Cucujiformia</taxon>
        <taxon>Coccinelloidea</taxon>
        <taxon>Coccinellidae</taxon>
        <taxon>Epilachninae</taxon>
        <taxon>Epilachnini</taxon>
        <taxon>Henosepilachna</taxon>
    </lineage>
</organism>
<keyword evidence="1" id="KW-0812">Transmembrane</keyword>
<sequence length="130" mass="15157">MTATIDYINNEGFSSFMIHHSLELFFGIYMLSNLLVEYINVGSTSAEKIQLEWYWDIETATPSTQNKINETIRKEFKTYAISTITIITICFFNLVLEMFTDIHFTCDIDLIGKWFAGYQNLKFLLTCFSL</sequence>
<keyword evidence="3" id="KW-1185">Reference proteome</keyword>
<reference evidence="2 3" key="1">
    <citation type="submission" date="2023-03" db="EMBL/GenBank/DDBJ databases">
        <title>Genome insight into feeding habits of ladybird beetles.</title>
        <authorList>
            <person name="Li H.-S."/>
            <person name="Huang Y.-H."/>
            <person name="Pang H."/>
        </authorList>
    </citation>
    <scope>NUCLEOTIDE SEQUENCE [LARGE SCALE GENOMIC DNA]</scope>
    <source>
        <strain evidence="2">SYSU_2023b</strain>
        <tissue evidence="2">Whole body</tissue>
    </source>
</reference>
<gene>
    <name evidence="2" type="ORF">WA026_020071</name>
</gene>
<accession>A0AAW1UB34</accession>
<name>A0AAW1UB34_9CUCU</name>
<evidence type="ECO:0000313" key="3">
    <source>
        <dbReference type="Proteomes" id="UP001431783"/>
    </source>
</evidence>